<accession>A0A8S3R9I0</accession>
<keyword evidence="2" id="KW-1185">Reference proteome</keyword>
<dbReference type="EMBL" id="CAJPWZ010001036">
    <property type="protein sequence ID" value="CAG2205960.1"/>
    <property type="molecule type" value="Genomic_DNA"/>
</dbReference>
<organism evidence="1 2">
    <name type="scientific">Mytilus edulis</name>
    <name type="common">Blue mussel</name>
    <dbReference type="NCBI Taxonomy" id="6550"/>
    <lineage>
        <taxon>Eukaryota</taxon>
        <taxon>Metazoa</taxon>
        <taxon>Spiralia</taxon>
        <taxon>Lophotrochozoa</taxon>
        <taxon>Mollusca</taxon>
        <taxon>Bivalvia</taxon>
        <taxon>Autobranchia</taxon>
        <taxon>Pteriomorphia</taxon>
        <taxon>Mytilida</taxon>
        <taxon>Mytiloidea</taxon>
        <taxon>Mytilidae</taxon>
        <taxon>Mytilinae</taxon>
        <taxon>Mytilus</taxon>
    </lineage>
</organism>
<proteinExistence type="predicted"/>
<protein>
    <submittedName>
        <fullName evidence="1">Uncharacterized protein</fullName>
    </submittedName>
</protein>
<sequence>MLGRSVRDLARPQNTAKGCNSWTRDLDNKDTLVFTDGLPDWTGFTTHHATNSTPLVTYICTLNHHQMLFMPTPRALHWYDPVENFSVVLTQVVLEWVFANEVKNMIRWSVCVGDSGDTDLTDDVNPFPVEKSDFYLNFEHHKYIPVCVGDSGDTDLTDDVNSFAIEKSDFYLNFEHHKYIPVCVGDSGDTDLTDDVNSFAVEKSDFYLNFEHHKYIPVNGRIRCIES</sequence>
<evidence type="ECO:0000313" key="2">
    <source>
        <dbReference type="Proteomes" id="UP000683360"/>
    </source>
</evidence>
<dbReference type="Proteomes" id="UP000683360">
    <property type="component" value="Unassembled WGS sequence"/>
</dbReference>
<reference evidence="1" key="1">
    <citation type="submission" date="2021-03" db="EMBL/GenBank/DDBJ databases">
        <authorList>
            <person name="Bekaert M."/>
        </authorList>
    </citation>
    <scope>NUCLEOTIDE SEQUENCE</scope>
</reference>
<evidence type="ECO:0000313" key="1">
    <source>
        <dbReference type="EMBL" id="CAG2205960.1"/>
    </source>
</evidence>
<dbReference type="OrthoDB" id="6173630at2759"/>
<comment type="caution">
    <text evidence="1">The sequence shown here is derived from an EMBL/GenBank/DDBJ whole genome shotgun (WGS) entry which is preliminary data.</text>
</comment>
<name>A0A8S3R9I0_MYTED</name>
<dbReference type="AlphaFoldDB" id="A0A8S3R9I0"/>
<gene>
    <name evidence="1" type="ORF">MEDL_20307</name>
</gene>